<sequence>MLSQLLMHEYAIEMILSIQLAHVDEARAQAFLDEFQRNIKSMHAVEGLEPFEDEILRITAGASELAKILCEKVDERAKQLRKFSQREI</sequence>
<dbReference type="EMBL" id="QHHQ01000004">
    <property type="protein sequence ID" value="RAH99860.1"/>
    <property type="molecule type" value="Genomic_DNA"/>
</dbReference>
<dbReference type="AlphaFoldDB" id="A0A8B2NML6"/>
<gene>
    <name evidence="1" type="ORF">DLJ53_19135</name>
</gene>
<protein>
    <submittedName>
        <fullName evidence="1">Uncharacterized protein</fullName>
    </submittedName>
</protein>
<proteinExistence type="predicted"/>
<evidence type="ECO:0000313" key="2">
    <source>
        <dbReference type="Proteomes" id="UP000249590"/>
    </source>
</evidence>
<comment type="caution">
    <text evidence="1">The sequence shown here is derived from an EMBL/GenBank/DDBJ whole genome shotgun (WGS) entry which is preliminary data.</text>
</comment>
<name>A0A8B2NML6_9HYPH</name>
<keyword evidence="2" id="KW-1185">Reference proteome</keyword>
<reference evidence="1 2" key="1">
    <citation type="submission" date="2018-05" db="EMBL/GenBank/DDBJ databases">
        <title>Acuticoccus sediminis sp. nov., isolated from deep-sea sediment of Indian Ocean.</title>
        <authorList>
            <person name="Liu X."/>
            <person name="Lai Q."/>
            <person name="Du Y."/>
            <person name="Sun F."/>
            <person name="Zhang X."/>
            <person name="Wang S."/>
            <person name="Shao Z."/>
        </authorList>
    </citation>
    <scope>NUCLEOTIDE SEQUENCE [LARGE SCALE GENOMIC DNA]</scope>
    <source>
        <strain evidence="1 2">PTG4-2</strain>
    </source>
</reference>
<evidence type="ECO:0000313" key="1">
    <source>
        <dbReference type="EMBL" id="RAH99860.1"/>
    </source>
</evidence>
<accession>A0A8B2NML6</accession>
<dbReference type="Proteomes" id="UP000249590">
    <property type="component" value="Unassembled WGS sequence"/>
</dbReference>
<organism evidence="1 2">
    <name type="scientific">Acuticoccus sediminis</name>
    <dbReference type="NCBI Taxonomy" id="2184697"/>
    <lineage>
        <taxon>Bacteria</taxon>
        <taxon>Pseudomonadati</taxon>
        <taxon>Pseudomonadota</taxon>
        <taxon>Alphaproteobacteria</taxon>
        <taxon>Hyphomicrobiales</taxon>
        <taxon>Amorphaceae</taxon>
        <taxon>Acuticoccus</taxon>
    </lineage>
</organism>